<feature type="binding site" evidence="17">
    <location>
        <begin position="92"/>
        <end position="93"/>
    </location>
    <ligand>
        <name>ATP</name>
        <dbReference type="ChEBI" id="CHEBI:30616"/>
    </ligand>
</feature>
<name>A0A3N5BJT5_9BACL</name>
<evidence type="ECO:0000256" key="4">
    <source>
        <dbReference type="ARBA" id="ARBA00022516"/>
    </source>
</evidence>
<feature type="binding site" evidence="16">
    <location>
        <position position="67"/>
    </location>
    <ligand>
        <name>substrate</name>
    </ligand>
</feature>
<keyword evidence="18" id="KW-0479">Metal-binding</keyword>
<evidence type="ECO:0000256" key="15">
    <source>
        <dbReference type="PIRSR" id="PIRSR600829-1"/>
    </source>
</evidence>
<feature type="binding site" evidence="18">
    <location>
        <position position="74"/>
    </location>
    <ligand>
        <name>a divalent metal cation</name>
        <dbReference type="ChEBI" id="CHEBI:60240"/>
    </ligand>
</feature>
<keyword evidence="5" id="KW-0808">Transferase</keyword>
<keyword evidence="18" id="KW-0460">Magnesium</keyword>
<evidence type="ECO:0000256" key="6">
    <source>
        <dbReference type="ARBA" id="ARBA00022692"/>
    </source>
</evidence>
<evidence type="ECO:0000256" key="17">
    <source>
        <dbReference type="PIRSR" id="PIRSR600829-3"/>
    </source>
</evidence>
<feature type="binding site" evidence="17">
    <location>
        <position position="14"/>
    </location>
    <ligand>
        <name>ATP</name>
        <dbReference type="ChEBI" id="CHEBI:30616"/>
    </ligand>
</feature>
<keyword evidence="10 19" id="KW-1133">Transmembrane helix</keyword>
<proteinExistence type="inferred from homology"/>
<feature type="transmembrane region" description="Helical" evidence="19">
    <location>
        <begin position="29"/>
        <end position="48"/>
    </location>
</feature>
<feature type="binding site" evidence="17">
    <location>
        <position position="74"/>
    </location>
    <ligand>
        <name>ATP</name>
        <dbReference type="ChEBI" id="CHEBI:30616"/>
    </ligand>
</feature>
<dbReference type="EMBL" id="RKRK01000002">
    <property type="protein sequence ID" value="RPF58134.1"/>
    <property type="molecule type" value="Genomic_DNA"/>
</dbReference>
<organism evidence="20 21">
    <name type="scientific">Abyssicoccus albus</name>
    <dbReference type="NCBI Taxonomy" id="1817405"/>
    <lineage>
        <taxon>Bacteria</taxon>
        <taxon>Bacillati</taxon>
        <taxon>Bacillota</taxon>
        <taxon>Bacilli</taxon>
        <taxon>Bacillales</taxon>
        <taxon>Abyssicoccaceae</taxon>
    </lineage>
</organism>
<dbReference type="Pfam" id="PF01219">
    <property type="entry name" value="DAGK_prokar"/>
    <property type="match status" value="1"/>
</dbReference>
<dbReference type="GO" id="GO:0008654">
    <property type="term" value="P:phospholipid biosynthetic process"/>
    <property type="evidence" value="ECO:0007669"/>
    <property type="project" value="UniProtKB-KW"/>
</dbReference>
<reference evidence="20 21" key="1">
    <citation type="submission" date="2018-11" db="EMBL/GenBank/DDBJ databases">
        <title>Genomic Encyclopedia of Type Strains, Phase IV (KMG-IV): sequencing the most valuable type-strain genomes for metagenomic binning, comparative biology and taxonomic classification.</title>
        <authorList>
            <person name="Goeker M."/>
        </authorList>
    </citation>
    <scope>NUCLEOTIDE SEQUENCE [LARGE SCALE GENOMIC DNA]</scope>
    <source>
        <strain evidence="20 21">DSM 29158</strain>
    </source>
</reference>
<feature type="active site" description="Proton acceptor" evidence="15">
    <location>
        <position position="67"/>
    </location>
</feature>
<accession>A0A3N5BJT5</accession>
<dbReference type="Proteomes" id="UP000277108">
    <property type="component" value="Unassembled WGS sequence"/>
</dbReference>
<dbReference type="PROSITE" id="PS01069">
    <property type="entry name" value="DAGK_PROKAR"/>
    <property type="match status" value="1"/>
</dbReference>
<keyword evidence="8 20" id="KW-0418">Kinase</keyword>
<dbReference type="AlphaFoldDB" id="A0A3N5BJT5"/>
<evidence type="ECO:0000256" key="18">
    <source>
        <dbReference type="PIRSR" id="PIRSR600829-4"/>
    </source>
</evidence>
<dbReference type="GO" id="GO:0046872">
    <property type="term" value="F:metal ion binding"/>
    <property type="evidence" value="ECO:0007669"/>
    <property type="project" value="UniProtKB-KW"/>
</dbReference>
<evidence type="ECO:0000256" key="16">
    <source>
        <dbReference type="PIRSR" id="PIRSR600829-2"/>
    </source>
</evidence>
<evidence type="ECO:0000256" key="2">
    <source>
        <dbReference type="ARBA" id="ARBA00005967"/>
    </source>
</evidence>
<keyword evidence="4" id="KW-0444">Lipid biosynthesis</keyword>
<evidence type="ECO:0000313" key="20">
    <source>
        <dbReference type="EMBL" id="RPF58134.1"/>
    </source>
</evidence>
<dbReference type="InterPro" id="IPR033717">
    <property type="entry name" value="UDPK"/>
</dbReference>
<evidence type="ECO:0000256" key="12">
    <source>
        <dbReference type="ARBA" id="ARBA00023136"/>
    </source>
</evidence>
<keyword evidence="12 19" id="KW-0472">Membrane</keyword>
<keyword evidence="9 17" id="KW-0067">ATP-binding</keyword>
<keyword evidence="14" id="KW-1208">Phospholipid metabolism</keyword>
<evidence type="ECO:0000256" key="10">
    <source>
        <dbReference type="ARBA" id="ARBA00022989"/>
    </source>
</evidence>
<dbReference type="CDD" id="cd14265">
    <property type="entry name" value="UDPK_IM_like"/>
    <property type="match status" value="1"/>
</dbReference>
<dbReference type="InterPro" id="IPR000829">
    <property type="entry name" value="DAGK"/>
</dbReference>
<dbReference type="PANTHER" id="PTHR34299">
    <property type="entry name" value="DIACYLGLYCEROL KINASE"/>
    <property type="match status" value="1"/>
</dbReference>
<keyword evidence="3" id="KW-1003">Cell membrane</keyword>
<keyword evidence="13" id="KW-0594">Phospholipid biosynthesis</keyword>
<protein>
    <submittedName>
        <fullName evidence="20">Undecaprenol kinase</fullName>
    </submittedName>
</protein>
<feature type="transmembrane region" description="Helical" evidence="19">
    <location>
        <begin position="54"/>
        <end position="73"/>
    </location>
</feature>
<keyword evidence="7 17" id="KW-0547">Nucleotide-binding</keyword>
<dbReference type="InterPro" id="IPR036945">
    <property type="entry name" value="DAGK_sf"/>
</dbReference>
<evidence type="ECO:0000256" key="9">
    <source>
        <dbReference type="ARBA" id="ARBA00022840"/>
    </source>
</evidence>
<evidence type="ECO:0000256" key="3">
    <source>
        <dbReference type="ARBA" id="ARBA00022475"/>
    </source>
</evidence>
<evidence type="ECO:0000256" key="11">
    <source>
        <dbReference type="ARBA" id="ARBA00023098"/>
    </source>
</evidence>
<evidence type="ECO:0000256" key="7">
    <source>
        <dbReference type="ARBA" id="ARBA00022741"/>
    </source>
</evidence>
<evidence type="ECO:0000313" key="21">
    <source>
        <dbReference type="Proteomes" id="UP000277108"/>
    </source>
</evidence>
<comment type="subcellular location">
    <subcellularLocation>
        <location evidence="1">Cell membrane</location>
        <topology evidence="1">Multi-pass membrane protein</topology>
    </subcellularLocation>
</comment>
<dbReference type="GO" id="GO:0005886">
    <property type="term" value="C:plasma membrane"/>
    <property type="evidence" value="ECO:0007669"/>
    <property type="project" value="UniProtKB-SubCell"/>
</dbReference>
<comment type="cofactor">
    <cofactor evidence="18">
        <name>Mg(2+)</name>
        <dbReference type="ChEBI" id="CHEBI:18420"/>
    </cofactor>
    <text evidence="18">Mn(2+), Zn(2+), Cd(2+) and Co(2+) support activity to lesser extents.</text>
</comment>
<comment type="caution">
    <text evidence="20">The sequence shown here is derived from an EMBL/GenBank/DDBJ whole genome shotgun (WGS) entry which is preliminary data.</text>
</comment>
<feature type="transmembrane region" description="Helical" evidence="19">
    <location>
        <begin position="94"/>
        <end position="117"/>
    </location>
</feature>
<keyword evidence="21" id="KW-1185">Reference proteome</keyword>
<dbReference type="GO" id="GO:0016301">
    <property type="term" value="F:kinase activity"/>
    <property type="evidence" value="ECO:0007669"/>
    <property type="project" value="UniProtKB-KW"/>
</dbReference>
<evidence type="ECO:0000256" key="1">
    <source>
        <dbReference type="ARBA" id="ARBA00004651"/>
    </source>
</evidence>
<dbReference type="Gene3D" id="1.10.287.3610">
    <property type="match status" value="1"/>
</dbReference>
<evidence type="ECO:0000256" key="5">
    <source>
        <dbReference type="ARBA" id="ARBA00022679"/>
    </source>
</evidence>
<dbReference type="PANTHER" id="PTHR34299:SF1">
    <property type="entry name" value="DIACYLGLYCEROL KINASE"/>
    <property type="match status" value="1"/>
</dbReference>
<feature type="binding site" evidence="17">
    <location>
        <begin position="83"/>
        <end position="85"/>
    </location>
    <ligand>
        <name>ATP</name>
        <dbReference type="ChEBI" id="CHEBI:30616"/>
    </ligand>
</feature>
<keyword evidence="11" id="KW-0443">Lipid metabolism</keyword>
<dbReference type="GO" id="GO:0005524">
    <property type="term" value="F:ATP binding"/>
    <property type="evidence" value="ECO:0007669"/>
    <property type="project" value="UniProtKB-KW"/>
</dbReference>
<gene>
    <name evidence="20" type="ORF">EDD62_0776</name>
</gene>
<evidence type="ECO:0000256" key="8">
    <source>
        <dbReference type="ARBA" id="ARBA00022777"/>
    </source>
</evidence>
<dbReference type="RefSeq" id="WP_249037326.1">
    <property type="nucleotide sequence ID" value="NZ_RKRK01000002.1"/>
</dbReference>
<comment type="similarity">
    <text evidence="2">Belongs to the bacterial diacylglycerol kinase family.</text>
</comment>
<evidence type="ECO:0000256" key="19">
    <source>
        <dbReference type="SAM" id="Phobius"/>
    </source>
</evidence>
<sequence>MKQMMKQTIQRFQYTFQGCRWMLNKDSKFLQHIVMAVAVVLLNIILGIDSIQFALTMTAVFLVIITEVMNTAIEYVVDLVTDEYHDLAMKAKDVAAFGVLLAAIYALMIAAIVYLPYMM</sequence>
<evidence type="ECO:0000256" key="13">
    <source>
        <dbReference type="ARBA" id="ARBA00023209"/>
    </source>
</evidence>
<evidence type="ECO:0000256" key="14">
    <source>
        <dbReference type="ARBA" id="ARBA00023264"/>
    </source>
</evidence>
<keyword evidence="6 19" id="KW-0812">Transmembrane</keyword>